<protein>
    <submittedName>
        <fullName evidence="1">Uncharacterized protein</fullName>
    </submittedName>
</protein>
<evidence type="ECO:0000313" key="1">
    <source>
        <dbReference type="EMBL" id="KAK3539727.1"/>
    </source>
</evidence>
<sequence length="265" mass="30495">ADTDTALWELHEVLTLHQTQCCDAALIVVGEFSSANLKQTAPNFHQHITCPTRVGRTLDHCYKQYMDCYKAQSRPPFGKSDHAAIFLMPRYKQRLKQEDPVQREVTRWTDQSMAILHDALDDADWDMFRHSSDDVNMFIEAVVGFIGRLVDDTVHKTIIRTFQNQKPWVDKTVRDALRSRSAAYNLGFASENMHEYKAASYSVHRVVKELKRRYGNKLESQFHQSCSRSLWQNRTPSYRMVNADASLADELNTFYAGFEAAAHSA</sequence>
<comment type="caution">
    <text evidence="1">The sequence shown here is derived from an EMBL/GenBank/DDBJ whole genome shotgun (WGS) entry which is preliminary data.</text>
</comment>
<keyword evidence="2" id="KW-1185">Reference proteome</keyword>
<dbReference type="Proteomes" id="UP001274896">
    <property type="component" value="Unassembled WGS sequence"/>
</dbReference>
<feature type="non-terminal residue" evidence="1">
    <location>
        <position position="1"/>
    </location>
</feature>
<dbReference type="PANTHER" id="PTHR47510:SF3">
    <property type="entry name" value="ENDO_EXONUCLEASE_PHOSPHATASE DOMAIN-CONTAINING PROTEIN"/>
    <property type="match status" value="1"/>
</dbReference>
<gene>
    <name evidence="1" type="ORF">QTP70_012874</name>
</gene>
<name>A0AAE0V3Z3_9TELE</name>
<dbReference type="EMBL" id="JAUCMX010000007">
    <property type="protein sequence ID" value="KAK3539727.1"/>
    <property type="molecule type" value="Genomic_DNA"/>
</dbReference>
<organism evidence="1 2">
    <name type="scientific">Hemibagrus guttatus</name>
    <dbReference type="NCBI Taxonomy" id="175788"/>
    <lineage>
        <taxon>Eukaryota</taxon>
        <taxon>Metazoa</taxon>
        <taxon>Chordata</taxon>
        <taxon>Craniata</taxon>
        <taxon>Vertebrata</taxon>
        <taxon>Euteleostomi</taxon>
        <taxon>Actinopterygii</taxon>
        <taxon>Neopterygii</taxon>
        <taxon>Teleostei</taxon>
        <taxon>Ostariophysi</taxon>
        <taxon>Siluriformes</taxon>
        <taxon>Bagridae</taxon>
        <taxon>Hemibagrus</taxon>
    </lineage>
</organism>
<reference evidence="1" key="1">
    <citation type="submission" date="2023-06" db="EMBL/GenBank/DDBJ databases">
        <title>Male Hemibagrus guttatus genome.</title>
        <authorList>
            <person name="Bian C."/>
        </authorList>
    </citation>
    <scope>NUCLEOTIDE SEQUENCE</scope>
    <source>
        <strain evidence="1">Male_cb2023</strain>
        <tissue evidence="1">Muscle</tissue>
    </source>
</reference>
<proteinExistence type="predicted"/>
<dbReference type="AlphaFoldDB" id="A0AAE0V3Z3"/>
<accession>A0AAE0V3Z3</accession>
<dbReference type="PANTHER" id="PTHR47510">
    <property type="entry name" value="REVERSE TRANSCRIPTASE DOMAIN-CONTAINING PROTEIN"/>
    <property type="match status" value="1"/>
</dbReference>
<evidence type="ECO:0000313" key="2">
    <source>
        <dbReference type="Proteomes" id="UP001274896"/>
    </source>
</evidence>